<dbReference type="EMBL" id="SMKX01000288">
    <property type="protein sequence ID" value="TDD42360.1"/>
    <property type="molecule type" value="Genomic_DNA"/>
</dbReference>
<dbReference type="Gene3D" id="1.10.10.10">
    <property type="entry name" value="Winged helix-like DNA-binding domain superfamily/Winged helix DNA-binding domain"/>
    <property type="match status" value="1"/>
</dbReference>
<name>A0A4R4YE22_9ACTN</name>
<dbReference type="GO" id="GO:0003677">
    <property type="term" value="F:DNA binding"/>
    <property type="evidence" value="ECO:0007669"/>
    <property type="project" value="UniProtKB-KW"/>
</dbReference>
<dbReference type="SUPFAM" id="SSF46785">
    <property type="entry name" value="Winged helix' DNA-binding domain"/>
    <property type="match status" value="1"/>
</dbReference>
<feature type="non-terminal residue" evidence="5">
    <location>
        <position position="77"/>
    </location>
</feature>
<keyword evidence="6" id="KW-1185">Reference proteome</keyword>
<dbReference type="AlphaFoldDB" id="A0A4R4YE22"/>
<accession>A0A4R4YE22</accession>
<evidence type="ECO:0000256" key="3">
    <source>
        <dbReference type="ARBA" id="ARBA00023163"/>
    </source>
</evidence>
<dbReference type="PANTHER" id="PTHR44846:SF17">
    <property type="entry name" value="GNTR-FAMILY TRANSCRIPTIONAL REGULATOR"/>
    <property type="match status" value="1"/>
</dbReference>
<organism evidence="5 6">
    <name type="scientific">Kribbella antibiotica</name>
    <dbReference type="NCBI Taxonomy" id="190195"/>
    <lineage>
        <taxon>Bacteria</taxon>
        <taxon>Bacillati</taxon>
        <taxon>Actinomycetota</taxon>
        <taxon>Actinomycetes</taxon>
        <taxon>Propionibacteriales</taxon>
        <taxon>Kribbellaceae</taxon>
        <taxon>Kribbella</taxon>
    </lineage>
</organism>
<dbReference type="InterPro" id="IPR036390">
    <property type="entry name" value="WH_DNA-bd_sf"/>
</dbReference>
<dbReference type="PANTHER" id="PTHR44846">
    <property type="entry name" value="MANNOSYL-D-GLYCERATE TRANSPORT/METABOLISM SYSTEM REPRESSOR MNGR-RELATED"/>
    <property type="match status" value="1"/>
</dbReference>
<dbReference type="InterPro" id="IPR036388">
    <property type="entry name" value="WH-like_DNA-bd_sf"/>
</dbReference>
<comment type="caution">
    <text evidence="5">The sequence shown here is derived from an EMBL/GenBank/DDBJ whole genome shotgun (WGS) entry which is preliminary data.</text>
</comment>
<evidence type="ECO:0000259" key="4">
    <source>
        <dbReference type="PROSITE" id="PS50949"/>
    </source>
</evidence>
<proteinExistence type="predicted"/>
<dbReference type="PROSITE" id="PS50949">
    <property type="entry name" value="HTH_GNTR"/>
    <property type="match status" value="1"/>
</dbReference>
<keyword evidence="3" id="KW-0804">Transcription</keyword>
<dbReference type="InterPro" id="IPR000524">
    <property type="entry name" value="Tscrpt_reg_HTH_GntR"/>
</dbReference>
<protein>
    <submittedName>
        <fullName evidence="5">GntR family transcriptional regulator</fullName>
    </submittedName>
</protein>
<evidence type="ECO:0000313" key="6">
    <source>
        <dbReference type="Proteomes" id="UP000295124"/>
    </source>
</evidence>
<dbReference type="Pfam" id="PF00392">
    <property type="entry name" value="GntR"/>
    <property type="match status" value="1"/>
</dbReference>
<reference evidence="5 6" key="1">
    <citation type="submission" date="2019-03" db="EMBL/GenBank/DDBJ databases">
        <title>Draft genome sequences of novel Actinobacteria.</title>
        <authorList>
            <person name="Sahin N."/>
            <person name="Ay H."/>
            <person name="Saygin H."/>
        </authorList>
    </citation>
    <scope>NUCLEOTIDE SEQUENCE [LARGE SCALE GENOMIC DNA]</scope>
    <source>
        <strain evidence="5 6">JCM 13523</strain>
    </source>
</reference>
<dbReference type="CDD" id="cd07377">
    <property type="entry name" value="WHTH_GntR"/>
    <property type="match status" value="1"/>
</dbReference>
<keyword evidence="1" id="KW-0805">Transcription regulation</keyword>
<dbReference type="SMART" id="SM00345">
    <property type="entry name" value="HTH_GNTR"/>
    <property type="match status" value="1"/>
</dbReference>
<dbReference type="OrthoDB" id="4307011at2"/>
<evidence type="ECO:0000256" key="1">
    <source>
        <dbReference type="ARBA" id="ARBA00023015"/>
    </source>
</evidence>
<evidence type="ECO:0000313" key="5">
    <source>
        <dbReference type="EMBL" id="TDD42360.1"/>
    </source>
</evidence>
<dbReference type="GO" id="GO:0045892">
    <property type="term" value="P:negative regulation of DNA-templated transcription"/>
    <property type="evidence" value="ECO:0007669"/>
    <property type="project" value="TreeGrafter"/>
</dbReference>
<keyword evidence="2" id="KW-0238">DNA-binding</keyword>
<evidence type="ECO:0000256" key="2">
    <source>
        <dbReference type="ARBA" id="ARBA00023125"/>
    </source>
</evidence>
<feature type="domain" description="HTH gntR-type" evidence="4">
    <location>
        <begin position="4"/>
        <end position="72"/>
    </location>
</feature>
<gene>
    <name evidence="5" type="ORF">E1263_42225</name>
</gene>
<sequence>MMDEPPYLVIAAELRRQIEAGELQPGDRVPSTRSLVRDFGVAMATATKALKALQDERLVHASPGIGTVVGPQPKPTH</sequence>
<dbReference type="Proteomes" id="UP000295124">
    <property type="component" value="Unassembled WGS sequence"/>
</dbReference>
<dbReference type="GO" id="GO:0003700">
    <property type="term" value="F:DNA-binding transcription factor activity"/>
    <property type="evidence" value="ECO:0007669"/>
    <property type="project" value="InterPro"/>
</dbReference>
<dbReference type="InterPro" id="IPR050679">
    <property type="entry name" value="Bact_HTH_transcr_reg"/>
</dbReference>